<dbReference type="Proteomes" id="UP000217289">
    <property type="component" value="Chromosome"/>
</dbReference>
<evidence type="ECO:0000256" key="1">
    <source>
        <dbReference type="SAM" id="SignalP"/>
    </source>
</evidence>
<dbReference type="EMBL" id="CP022163">
    <property type="protein sequence ID" value="ATB33601.1"/>
    <property type="molecule type" value="Genomic_DNA"/>
</dbReference>
<feature type="signal peptide" evidence="1">
    <location>
        <begin position="1"/>
        <end position="30"/>
    </location>
</feature>
<name>A0A250IR13_9BACT</name>
<organism evidence="2 3">
    <name type="scientific">Melittangium boletus DSM 14713</name>
    <dbReference type="NCBI Taxonomy" id="1294270"/>
    <lineage>
        <taxon>Bacteria</taxon>
        <taxon>Pseudomonadati</taxon>
        <taxon>Myxococcota</taxon>
        <taxon>Myxococcia</taxon>
        <taxon>Myxococcales</taxon>
        <taxon>Cystobacterineae</taxon>
        <taxon>Archangiaceae</taxon>
        <taxon>Melittangium</taxon>
    </lineage>
</organism>
<evidence type="ECO:0000313" key="3">
    <source>
        <dbReference type="Proteomes" id="UP000217289"/>
    </source>
</evidence>
<dbReference type="RefSeq" id="WP_157823867.1">
    <property type="nucleotide sequence ID" value="NZ_CP022163.1"/>
</dbReference>
<gene>
    <name evidence="2" type="ORF">MEBOL_007099</name>
</gene>
<accession>A0A250IR13</accession>
<sequence length="100" mass="10662">MLKCFQKVIRRSLFLAGGALLLSVGLGAPAAEAKGNLKYPADCKEKKLRDAAKKGGCTLQSGGNHDTVKKGKETVTQIPHSVKENGTCRDIIKDLNNHCG</sequence>
<evidence type="ECO:0000313" key="2">
    <source>
        <dbReference type="EMBL" id="ATB33601.1"/>
    </source>
</evidence>
<protein>
    <submittedName>
        <fullName evidence="2">Uncharacterized protein</fullName>
    </submittedName>
</protein>
<keyword evidence="1" id="KW-0732">Signal</keyword>
<dbReference type="KEGG" id="mbd:MEBOL_007099"/>
<proteinExistence type="predicted"/>
<keyword evidence="3" id="KW-1185">Reference proteome</keyword>
<dbReference type="AlphaFoldDB" id="A0A250IR13"/>
<feature type="chain" id="PRO_5012852016" evidence="1">
    <location>
        <begin position="31"/>
        <end position="100"/>
    </location>
</feature>
<reference evidence="2 3" key="1">
    <citation type="submission" date="2017-06" db="EMBL/GenBank/DDBJ databases">
        <authorList>
            <person name="Kim H.J."/>
            <person name="Triplett B.A."/>
        </authorList>
    </citation>
    <scope>NUCLEOTIDE SEQUENCE [LARGE SCALE GENOMIC DNA]</scope>
    <source>
        <strain evidence="2 3">DSM 14713</strain>
    </source>
</reference>
<dbReference type="OrthoDB" id="9960267at2"/>